<dbReference type="RefSeq" id="WP_304536720.1">
    <property type="nucleotide sequence ID" value="NZ_JAUQOM010000007.1"/>
</dbReference>
<protein>
    <submittedName>
        <fullName evidence="2">RES family NAD+ phosphorylase</fullName>
    </submittedName>
</protein>
<sequence length="276" mass="30717">MKLDDPVTPAFASWDSYSKFARRVRFSSRYILGEEDRTFLQTVLATNRDRDVSLKKGMILYRAQRGVDMVDRTDDDGNWIGEDTWGYGAQRMKPLADRAREGRANPTGIPVLYVGSTIETAVSEVRPWVGAELSVAWCRLLRPLRTLDLSRGHGKSSFAGPIFRHVMGGTDPTPEEVEQAVWTDIDNAFSQPVTHADDRADYAPTQILAELFRSAGYDAIGYKSHFGDTEDRGGFNIAIFDPDAVEIASCAPFRVRSINVVAEQFDNGWARSSGGQ</sequence>
<dbReference type="SMART" id="SM00953">
    <property type="entry name" value="RES"/>
    <property type="match status" value="1"/>
</dbReference>
<gene>
    <name evidence="2" type="ORF">Q4610_14755</name>
</gene>
<name>A0ABT8ZP50_9SPHN</name>
<accession>A0ABT8ZP50</accession>
<proteinExistence type="predicted"/>
<comment type="caution">
    <text evidence="2">The sequence shown here is derived from an EMBL/GenBank/DDBJ whole genome shotgun (WGS) entry which is preliminary data.</text>
</comment>
<organism evidence="2 3">
    <name type="scientific">Sphingobium cyanobacteriorum</name>
    <dbReference type="NCBI Taxonomy" id="3063954"/>
    <lineage>
        <taxon>Bacteria</taxon>
        <taxon>Pseudomonadati</taxon>
        <taxon>Pseudomonadota</taxon>
        <taxon>Alphaproteobacteria</taxon>
        <taxon>Sphingomonadales</taxon>
        <taxon>Sphingomonadaceae</taxon>
        <taxon>Sphingobium</taxon>
    </lineage>
</organism>
<reference evidence="2" key="1">
    <citation type="submission" date="2023-07" db="EMBL/GenBank/DDBJ databases">
        <title>Bacterial whole genome sequence for Sphingobium sp. HBC34.</title>
        <authorList>
            <person name="Le V."/>
            <person name="Ko S.-R."/>
            <person name="Ahn C.-Y."/>
            <person name="Oh H.-M."/>
        </authorList>
    </citation>
    <scope>NUCLEOTIDE SEQUENCE</scope>
    <source>
        <strain evidence="2">HBC34</strain>
    </source>
</reference>
<dbReference type="EMBL" id="JAUQOM010000007">
    <property type="protein sequence ID" value="MDO7836307.1"/>
    <property type="molecule type" value="Genomic_DNA"/>
</dbReference>
<keyword evidence="3" id="KW-1185">Reference proteome</keyword>
<dbReference type="Proteomes" id="UP001176471">
    <property type="component" value="Unassembled WGS sequence"/>
</dbReference>
<evidence type="ECO:0000313" key="2">
    <source>
        <dbReference type="EMBL" id="MDO7836307.1"/>
    </source>
</evidence>
<feature type="domain" description="RES" evidence="1">
    <location>
        <begin position="89"/>
        <end position="250"/>
    </location>
</feature>
<dbReference type="InterPro" id="IPR014914">
    <property type="entry name" value="RES_dom"/>
</dbReference>
<evidence type="ECO:0000313" key="3">
    <source>
        <dbReference type="Proteomes" id="UP001176471"/>
    </source>
</evidence>
<dbReference type="Pfam" id="PF08808">
    <property type="entry name" value="RES"/>
    <property type="match status" value="1"/>
</dbReference>
<evidence type="ECO:0000259" key="1">
    <source>
        <dbReference type="SMART" id="SM00953"/>
    </source>
</evidence>